<gene>
    <name evidence="1" type="ORF">F4820DRAFT_454221</name>
</gene>
<name>A0ACB9YJ09_9PEZI</name>
<organism evidence="1 2">
    <name type="scientific">Hypoxylon rubiginosum</name>
    <dbReference type="NCBI Taxonomy" id="110542"/>
    <lineage>
        <taxon>Eukaryota</taxon>
        <taxon>Fungi</taxon>
        <taxon>Dikarya</taxon>
        <taxon>Ascomycota</taxon>
        <taxon>Pezizomycotina</taxon>
        <taxon>Sordariomycetes</taxon>
        <taxon>Xylariomycetidae</taxon>
        <taxon>Xylariales</taxon>
        <taxon>Hypoxylaceae</taxon>
        <taxon>Hypoxylon</taxon>
    </lineage>
</organism>
<dbReference type="EMBL" id="MU393657">
    <property type="protein sequence ID" value="KAI4859106.1"/>
    <property type="molecule type" value="Genomic_DNA"/>
</dbReference>
<evidence type="ECO:0000313" key="1">
    <source>
        <dbReference type="EMBL" id="KAI4859106.1"/>
    </source>
</evidence>
<protein>
    <submittedName>
        <fullName evidence="1">Uncharacterized protein</fullName>
    </submittedName>
</protein>
<dbReference type="Proteomes" id="UP001497700">
    <property type="component" value="Unassembled WGS sequence"/>
</dbReference>
<keyword evidence="2" id="KW-1185">Reference proteome</keyword>
<proteinExistence type="predicted"/>
<reference evidence="1 2" key="1">
    <citation type="journal article" date="2022" name="New Phytol.">
        <title>Ecological generalism drives hyperdiversity of secondary metabolite gene clusters in xylarialean endophytes.</title>
        <authorList>
            <person name="Franco M.E.E."/>
            <person name="Wisecaver J.H."/>
            <person name="Arnold A.E."/>
            <person name="Ju Y.M."/>
            <person name="Slot J.C."/>
            <person name="Ahrendt S."/>
            <person name="Moore L.P."/>
            <person name="Eastman K.E."/>
            <person name="Scott K."/>
            <person name="Konkel Z."/>
            <person name="Mondo S.J."/>
            <person name="Kuo A."/>
            <person name="Hayes R.D."/>
            <person name="Haridas S."/>
            <person name="Andreopoulos B."/>
            <person name="Riley R."/>
            <person name="LaButti K."/>
            <person name="Pangilinan J."/>
            <person name="Lipzen A."/>
            <person name="Amirebrahimi M."/>
            <person name="Yan J."/>
            <person name="Adam C."/>
            <person name="Keymanesh K."/>
            <person name="Ng V."/>
            <person name="Louie K."/>
            <person name="Northen T."/>
            <person name="Drula E."/>
            <person name="Henrissat B."/>
            <person name="Hsieh H.M."/>
            <person name="Youens-Clark K."/>
            <person name="Lutzoni F."/>
            <person name="Miadlikowska J."/>
            <person name="Eastwood D.C."/>
            <person name="Hamelin R.C."/>
            <person name="Grigoriev I.V."/>
            <person name="U'Ren J.M."/>
        </authorList>
    </citation>
    <scope>NUCLEOTIDE SEQUENCE [LARGE SCALE GENOMIC DNA]</scope>
    <source>
        <strain evidence="1 2">CBS 119005</strain>
    </source>
</reference>
<accession>A0ACB9YJ09</accession>
<sequence>MAKTVNLLAAKLAAARREIDNLKRQINDLSLENERLRASSACSTPTRGDSEASPTTTPQDHKPRSPSTTYDKPTEAYKRRLAETFRGKQKAEPVKRPEYRIGCGTYTYMNACLVRIDSDHSPRYMNSTQSSSAKMEILLLHSFLRARKSTACTDERSPSPKECDQTPKITTPPKETGEDTSTSPKPSLDKGEDLRALLSEPVSKLFPGNILRVPSKIGHDMLAAAYRTAQETFYEASHKYWPRIWRDIHEGPHLVRLGRTELEECMGQWGKSVDLHSCGMHRYSVYSILMDLVHFRNAMCHPQQETFRCVDTIDDHMSRVEKLTLALRDEERTESIKALRNRLRQVAVETFSELKLYSPLAVLPFANEVGPSHWGTHHEVVFQRILYKDVESNWSGFEDDWKKLYEDIIPVARTWALANRPKLLDDPGW</sequence>
<comment type="caution">
    <text evidence="1">The sequence shown here is derived from an EMBL/GenBank/DDBJ whole genome shotgun (WGS) entry which is preliminary data.</text>
</comment>
<evidence type="ECO:0000313" key="2">
    <source>
        <dbReference type="Proteomes" id="UP001497700"/>
    </source>
</evidence>